<protein>
    <submittedName>
        <fullName evidence="1">Uncharacterized protein</fullName>
    </submittedName>
</protein>
<evidence type="ECO:0000313" key="1">
    <source>
        <dbReference type="EMBL" id="GKX64051.1"/>
    </source>
</evidence>
<gene>
    <name evidence="1" type="ORF">SOASR032_26200</name>
</gene>
<keyword evidence="2" id="KW-1185">Reference proteome</keyword>
<dbReference type="EMBL" id="BRLJ01000008">
    <property type="protein sequence ID" value="GKX64051.1"/>
    <property type="molecule type" value="Genomic_DNA"/>
</dbReference>
<reference evidence="1" key="1">
    <citation type="submission" date="2022-06" db="EMBL/GenBank/DDBJ databases">
        <title>Draft genome sequences of Pragia fontium str. JCM24417.</title>
        <authorList>
            <person name="Wakabayashi Y."/>
            <person name="Kojima K."/>
        </authorList>
    </citation>
    <scope>NUCLEOTIDE SEQUENCE</scope>
    <source>
        <strain evidence="1">JCM 24417</strain>
    </source>
</reference>
<name>A0ABQ5LKA5_9GAMM</name>
<comment type="caution">
    <text evidence="1">The sequence shown here is derived from an EMBL/GenBank/DDBJ whole genome shotgun (WGS) entry which is preliminary data.</text>
</comment>
<sequence>MYRCKTDIERCQYLLPLYQKFEEMYIGVYGINGKRKAIKNSLRRSINYILVNCMYILADGETEGIISLNRNLYSHIIVNGKKENVKISYCYVMNLLELLEMKGYITLTKGKRTKGKTCKSYISIKRELEEQLKLYLPKLKKKIDSNCLILRVNSEVLKYKACRSTKQIIDDVWEYNAFLFKNPIDYPAKNVKYILKFNRIFNNDFDHGGRYYEQSGLIQGLPSSERCKILINGNSVIEADFKYLHIALLYKEKILNNFDPYIINPCNLGLKDTPEIRQQLREFCKPSLNTLLNGRSYQECLGSIRHEFNEEKKSGGLSLLPNDLNIKKLISLIKEHNYKIKEHFNSGVGLILQRKDSDIANLVINHFTKKGIVVVPIHDSFLIEEKYKNELIFIMRESYKKIKGDSVNCKIEVK</sequence>
<dbReference type="RefSeq" id="WP_261822191.1">
    <property type="nucleotide sequence ID" value="NZ_BRLJ01000008.1"/>
</dbReference>
<accession>A0ABQ5LKA5</accession>
<evidence type="ECO:0000313" key="2">
    <source>
        <dbReference type="Proteomes" id="UP001059610"/>
    </source>
</evidence>
<dbReference type="Proteomes" id="UP001059610">
    <property type="component" value="Unassembled WGS sequence"/>
</dbReference>
<proteinExistence type="predicted"/>
<organism evidence="1 2">
    <name type="scientific">Pragia fontium</name>
    <dbReference type="NCBI Taxonomy" id="82985"/>
    <lineage>
        <taxon>Bacteria</taxon>
        <taxon>Pseudomonadati</taxon>
        <taxon>Pseudomonadota</taxon>
        <taxon>Gammaproteobacteria</taxon>
        <taxon>Enterobacterales</taxon>
        <taxon>Budviciaceae</taxon>
        <taxon>Pragia</taxon>
    </lineage>
</organism>